<comment type="caution">
    <text evidence="1">The sequence shown here is derived from an EMBL/GenBank/DDBJ whole genome shotgun (WGS) entry which is preliminary data.</text>
</comment>
<sequence length="1907" mass="215394">MRGASKEANNLVGSTAVDDQDGFHNDHQDHLDMQRLGKKQQFKRNFSLWSSIGFVAIYMATWEFVLISLAPGFTNGGYAGVFWCFVTTTIAYSAVVASLAEMASMAPTSGGQYHWVSEFSPPRYQKILSYASGWMTTLGWLASFASSCYTMAFQVQACINVTMPDFAFTTWQIALIMWAVIAVTVAFNTWGTAFFPQLETASLVGHILGFFVVMIPLWVLCDKNSAHEVFLQFTDQSGWNNMGFAYISSQIYVLWCCFGSDSIVHLAEEVKNASIVVPRAIWWSYVGNVLFGFVMLITMLFCIGPLDSVIESDWPFITLFDRTGSQSLNLFFNVILWLLVYLGNITTLATCARETWAFARDRGLPGPQWIGHMDKKWHMPFRSVYLVSIGAALLSLIQIGSDVAFTVLVSLSTLGIMSTYLLSIGCILLKRIKGEKLPFARWSLGRFGLAINAFSVLYSLFIVILCCFPLNLPVDTASANWAPLIWVGVMIIAAQAQAMEVVGVIAAIPGLIEIVQAVTTAVRGLSKRKVAAKTVEDLVKQLRDLEDILQDVQKRCIQGGSDRLRLQLVSPSLTELRNDLCSLKDILQASKLTKEPSRYLKRALFLSTSLEKTLKESLARLAQVKASLTLLIVHHQDDVTEELRGLSISGLRLKMRDLLRPSSDSFIPNKTHGTCEWIWSHPTFCDWVENSSVTSNSHFSQTLCIYGIKGCGKSVLIKSIAERLRGRGEIALHFSFWAGSEAQQKLLDLLRTLTWQILSHITDDSLKKLSEPLINDASINERVLVEAIRGALSMIGSKVYCAIDAIDESTEDWNSHADGCLATIINLAKSHTNFRLLLAGREPSLRTVLKQSYPRLEVTENLIRDDIHKLIVAELNDSLTVHTPVIRDMVEESLKAKTQVMFLWATLVFKELRRCFSVEEIKQTLKQVPHDLDREYHRLFSQLMIRTGGTLMRPSTSMKRARCLISSLLACPEPMTATDLCYAYAAQVNSSGTIEDDLITADGIMDACGDFVRVTDGRYHLIHTSASDFLTRPQNEWEAEDLDILYFRVDITEAQASMCSACFNYIESIDLGYPLTDNGASSLPSRHPFFPYVTKFLPFYFARVLEGGGWRRSQVSRFATRQFCGLIEYLLVTAQETFLQGSNGDFLYYWTEIFNAEFDSEVPGLAQAYNIELSRRRHSFGVHDERYQSWQSLAIFLPASTLKPAKPQRQPVTTSARNEKLPSVIEGSAFPSLPRYLCQTHGLGIQRLSHGLQAVSQIFVGFGKATTNLLASSAESLSIPMTLLAAQLAWSRGDMPLAMKFSAISVRKTRGNDDIYELCSLLQLAALKYYNTTDPINEIENMARESVQIANRLPIQPHVQFYKAEATYLLLRVLISQDKMEEAKQVTHSFETLIGKKREKCSSRLWEYGLCRTRRGTTYRMSKLRLVAKAYFDKYHYRAAMDMTAQAITVFEESGFKPNSEYRDSFVARRDQLRWQNEIDQCLASCHQILGLLKKLPGSGSEPNDIHIRWETELVLAFCLVAQGDMTEAQKWYCKAADEAGILSPESYPAQHEPRLEWLVRDLALMGQYERSRSTAQKLLEIKGVTYPDDKKDVEFHCLDALVCGLEEIGSIDSDWRGFLGCYPLLMAVVDLQDPEAEATWWQEILSLAEDRSISFTSKVILLRLKYIDTCLLRLDVTGSYSAYRHLARCFFEQGDSKAAELVSSDAVSRFFANLSYDSSFGLLLASDICVYTGRFSQRKILLSSAYERERDGNFNAHDDFETEILFASECLDDLEGLAGHVALEDLRLSFTEKACEHLLRAISTNHRIREHEARKLGINQSQDDDDDDDQEDRKADMDYFHTRLQDLGAGPVFDEACARWRMKEMETRQLRRAKSQEFARARPQPRKRVAVDDIHLYTGDQRRWRR</sequence>
<dbReference type="Proteomes" id="UP001148629">
    <property type="component" value="Unassembled WGS sequence"/>
</dbReference>
<accession>A0ACC1SNF3</accession>
<organism evidence="1 2">
    <name type="scientific">Fusarium decemcellulare</name>
    <dbReference type="NCBI Taxonomy" id="57161"/>
    <lineage>
        <taxon>Eukaryota</taxon>
        <taxon>Fungi</taxon>
        <taxon>Dikarya</taxon>
        <taxon>Ascomycota</taxon>
        <taxon>Pezizomycotina</taxon>
        <taxon>Sordariomycetes</taxon>
        <taxon>Hypocreomycetidae</taxon>
        <taxon>Hypocreales</taxon>
        <taxon>Nectriaceae</taxon>
        <taxon>Fusarium</taxon>
        <taxon>Fusarium decemcellulare species complex</taxon>
    </lineage>
</organism>
<keyword evidence="2" id="KW-1185">Reference proteome</keyword>
<evidence type="ECO:0000313" key="2">
    <source>
        <dbReference type="Proteomes" id="UP001148629"/>
    </source>
</evidence>
<protein>
    <submittedName>
        <fullName evidence="1">Uncharacterized protein</fullName>
    </submittedName>
</protein>
<dbReference type="EMBL" id="JANRMS010000247">
    <property type="protein sequence ID" value="KAJ3543381.1"/>
    <property type="molecule type" value="Genomic_DNA"/>
</dbReference>
<name>A0ACC1SNF3_9HYPO</name>
<proteinExistence type="predicted"/>
<evidence type="ECO:0000313" key="1">
    <source>
        <dbReference type="EMBL" id="KAJ3543381.1"/>
    </source>
</evidence>
<gene>
    <name evidence="1" type="ORF">NM208_g3606</name>
</gene>
<reference evidence="1" key="1">
    <citation type="submission" date="2022-08" db="EMBL/GenBank/DDBJ databases">
        <title>Genome Sequence of Fusarium decemcellulare.</title>
        <authorList>
            <person name="Buettner E."/>
        </authorList>
    </citation>
    <scope>NUCLEOTIDE SEQUENCE</scope>
    <source>
        <strain evidence="1">Babe19</strain>
    </source>
</reference>